<evidence type="ECO:0000313" key="2">
    <source>
        <dbReference type="Proteomes" id="UP001602245"/>
    </source>
</evidence>
<dbReference type="EMBL" id="JBIAZU010000001">
    <property type="protein sequence ID" value="MFF5287899.1"/>
    <property type="molecule type" value="Genomic_DNA"/>
</dbReference>
<gene>
    <name evidence="1" type="ORF">ACFY35_00575</name>
</gene>
<organism evidence="1 2">
    <name type="scientific">Paractinoplanes globisporus</name>
    <dbReference type="NCBI Taxonomy" id="113565"/>
    <lineage>
        <taxon>Bacteria</taxon>
        <taxon>Bacillati</taxon>
        <taxon>Actinomycetota</taxon>
        <taxon>Actinomycetes</taxon>
        <taxon>Micromonosporales</taxon>
        <taxon>Micromonosporaceae</taxon>
        <taxon>Paractinoplanes</taxon>
    </lineage>
</organism>
<proteinExistence type="predicted"/>
<protein>
    <submittedName>
        <fullName evidence="1">Uncharacterized protein</fullName>
    </submittedName>
</protein>
<dbReference type="RefSeq" id="WP_281171534.1">
    <property type="nucleotide sequence ID" value="NZ_JBIAZU010000001.1"/>
</dbReference>
<dbReference type="Proteomes" id="UP001602245">
    <property type="component" value="Unassembled WGS sequence"/>
</dbReference>
<accession>A0ABW6W3L5</accession>
<sequence length="40" mass="4376">MAWRIPMAAGVLMPGSAVLERPALLPAACTFLTEREWFTA</sequence>
<evidence type="ECO:0000313" key="1">
    <source>
        <dbReference type="EMBL" id="MFF5287899.1"/>
    </source>
</evidence>
<name>A0ABW6W3L5_9ACTN</name>
<comment type="caution">
    <text evidence="1">The sequence shown here is derived from an EMBL/GenBank/DDBJ whole genome shotgun (WGS) entry which is preliminary data.</text>
</comment>
<keyword evidence="2" id="KW-1185">Reference proteome</keyword>
<reference evidence="1 2" key="1">
    <citation type="submission" date="2024-10" db="EMBL/GenBank/DDBJ databases">
        <title>The Natural Products Discovery Center: Release of the First 8490 Sequenced Strains for Exploring Actinobacteria Biosynthetic Diversity.</title>
        <authorList>
            <person name="Kalkreuter E."/>
            <person name="Kautsar S.A."/>
            <person name="Yang D."/>
            <person name="Bader C.D."/>
            <person name="Teijaro C.N."/>
            <person name="Fluegel L."/>
            <person name="Davis C.M."/>
            <person name="Simpson J.R."/>
            <person name="Lauterbach L."/>
            <person name="Steele A.D."/>
            <person name="Gui C."/>
            <person name="Meng S."/>
            <person name="Li G."/>
            <person name="Viehrig K."/>
            <person name="Ye F."/>
            <person name="Su P."/>
            <person name="Kiefer A.F."/>
            <person name="Nichols A."/>
            <person name="Cepeda A.J."/>
            <person name="Yan W."/>
            <person name="Fan B."/>
            <person name="Jiang Y."/>
            <person name="Adhikari A."/>
            <person name="Zheng C.-J."/>
            <person name="Schuster L."/>
            <person name="Cowan T.M."/>
            <person name="Smanski M.J."/>
            <person name="Chevrette M.G."/>
            <person name="De Carvalho L.P.S."/>
            <person name="Shen B."/>
        </authorList>
    </citation>
    <scope>NUCLEOTIDE SEQUENCE [LARGE SCALE GENOMIC DNA]</scope>
    <source>
        <strain evidence="1 2">NPDC000087</strain>
    </source>
</reference>